<dbReference type="GO" id="GO:0016787">
    <property type="term" value="F:hydrolase activity"/>
    <property type="evidence" value="ECO:0007669"/>
    <property type="project" value="UniProtKB-KW"/>
</dbReference>
<feature type="domain" description="Carboxylesterase type B" evidence="5">
    <location>
        <begin position="47"/>
        <end position="302"/>
    </location>
</feature>
<protein>
    <recommendedName>
        <fullName evidence="3">Carboxylic ester hydrolase</fullName>
        <ecNumber evidence="3">3.1.1.-</ecNumber>
    </recommendedName>
</protein>
<dbReference type="InterPro" id="IPR050309">
    <property type="entry name" value="Type-B_Carboxylest/Lipase"/>
</dbReference>
<dbReference type="EMBL" id="QPFP01000063">
    <property type="protein sequence ID" value="TEB24773.1"/>
    <property type="molecule type" value="Genomic_DNA"/>
</dbReference>
<dbReference type="InterPro" id="IPR029058">
    <property type="entry name" value="AB_hydrolase_fold"/>
</dbReference>
<evidence type="ECO:0000256" key="4">
    <source>
        <dbReference type="SAM" id="MobiDB-lite"/>
    </source>
</evidence>
<dbReference type="Gene3D" id="3.40.50.1820">
    <property type="entry name" value="alpha/beta hydrolase"/>
    <property type="match status" value="1"/>
</dbReference>
<dbReference type="EC" id="3.1.1.-" evidence="3"/>
<comment type="similarity">
    <text evidence="1 3">Belongs to the type-B carboxylesterase/lipase family.</text>
</comment>
<dbReference type="PROSITE" id="PS00941">
    <property type="entry name" value="CARBOXYLESTERASE_B_2"/>
    <property type="match status" value="1"/>
</dbReference>
<evidence type="ECO:0000313" key="7">
    <source>
        <dbReference type="Proteomes" id="UP000298030"/>
    </source>
</evidence>
<feature type="region of interest" description="Disordered" evidence="4">
    <location>
        <begin position="82"/>
        <end position="102"/>
    </location>
</feature>
<name>A0A4Y7SSC2_COPMI</name>
<dbReference type="PANTHER" id="PTHR11559">
    <property type="entry name" value="CARBOXYLESTERASE"/>
    <property type="match status" value="1"/>
</dbReference>
<keyword evidence="2 3" id="KW-0378">Hydrolase</keyword>
<dbReference type="SUPFAM" id="SSF53474">
    <property type="entry name" value="alpha/beta-Hydrolases"/>
    <property type="match status" value="1"/>
</dbReference>
<dbReference type="Proteomes" id="UP000298030">
    <property type="component" value="Unassembled WGS sequence"/>
</dbReference>
<dbReference type="OrthoDB" id="408631at2759"/>
<evidence type="ECO:0000313" key="6">
    <source>
        <dbReference type="EMBL" id="TEB24773.1"/>
    </source>
</evidence>
<organism evidence="6 7">
    <name type="scientific">Coprinellus micaceus</name>
    <name type="common">Glistening ink-cap mushroom</name>
    <name type="synonym">Coprinus micaceus</name>
    <dbReference type="NCBI Taxonomy" id="71717"/>
    <lineage>
        <taxon>Eukaryota</taxon>
        <taxon>Fungi</taxon>
        <taxon>Dikarya</taxon>
        <taxon>Basidiomycota</taxon>
        <taxon>Agaricomycotina</taxon>
        <taxon>Agaricomycetes</taxon>
        <taxon>Agaricomycetidae</taxon>
        <taxon>Agaricales</taxon>
        <taxon>Agaricineae</taxon>
        <taxon>Psathyrellaceae</taxon>
        <taxon>Coprinellus</taxon>
    </lineage>
</organism>
<dbReference type="STRING" id="71717.A0A4Y7SSC2"/>
<comment type="caution">
    <text evidence="6">The sequence shown here is derived from an EMBL/GenBank/DDBJ whole genome shotgun (WGS) entry which is preliminary data.</text>
</comment>
<dbReference type="Pfam" id="PF00135">
    <property type="entry name" value="COesterase"/>
    <property type="match status" value="1"/>
</dbReference>
<sequence>MLVTRLAIPVLTFAISLGQSDGKEVTRQIVDLGYAKYEGVPSAFGNTNFLGVRYAAPPTGNLRFREPYPPSKTSGIQVADTHPYRCRNGDQNTTSTLNKRDFNPPPNDEDCLFLNLVVPGTEIKPSAKLPVVLVGVDTTPGQGGEDVIFDGNDLVQLSGGKAIAILIQYRLGVYGFLAGEDVKKGGALNAGLLDQQFAFKWIQKHISKFGGDPRRVTLWGESAGAGSVLQQLIANGGQTSPPLFDSAILSSIYYPPQYKYNDPVPEKVYNDVVRIAGCDGRQNKLDCLRGADVLLLDKAGRDITFGGFYFTTYIQPRNVLIVANTNEGSIFVDPAYSSDLTSYISALLPTISPRDAKLGAELYEGLGSVLDQAIKFNGEFIFICPTYALLRSLNGHGYKGHFAVPPAAHYQDAPYYFPSSSASGAPLFNNTAFINTFGGSFLDFAVHGTPNVNRTGSLLPYWPKWREPGQKEATFNRTESLEPDVHISETPSDLLERCRFWDSIGQSVGH</sequence>
<accession>A0A4Y7SSC2</accession>
<dbReference type="PROSITE" id="PS00122">
    <property type="entry name" value="CARBOXYLESTERASE_B_1"/>
    <property type="match status" value="1"/>
</dbReference>
<dbReference type="InterPro" id="IPR019826">
    <property type="entry name" value="Carboxylesterase_B_AS"/>
</dbReference>
<evidence type="ECO:0000256" key="2">
    <source>
        <dbReference type="ARBA" id="ARBA00022801"/>
    </source>
</evidence>
<proteinExistence type="inferred from homology"/>
<gene>
    <name evidence="6" type="ORF">FA13DRAFT_1756780</name>
</gene>
<dbReference type="InterPro" id="IPR019819">
    <property type="entry name" value="Carboxylesterase_B_CS"/>
</dbReference>
<evidence type="ECO:0000259" key="5">
    <source>
        <dbReference type="Pfam" id="PF00135"/>
    </source>
</evidence>
<keyword evidence="7" id="KW-1185">Reference proteome</keyword>
<reference evidence="6 7" key="1">
    <citation type="journal article" date="2019" name="Nat. Ecol. Evol.">
        <title>Megaphylogeny resolves global patterns of mushroom evolution.</title>
        <authorList>
            <person name="Varga T."/>
            <person name="Krizsan K."/>
            <person name="Foldi C."/>
            <person name="Dima B."/>
            <person name="Sanchez-Garcia M."/>
            <person name="Sanchez-Ramirez S."/>
            <person name="Szollosi G.J."/>
            <person name="Szarkandi J.G."/>
            <person name="Papp V."/>
            <person name="Albert L."/>
            <person name="Andreopoulos W."/>
            <person name="Angelini C."/>
            <person name="Antonin V."/>
            <person name="Barry K.W."/>
            <person name="Bougher N.L."/>
            <person name="Buchanan P."/>
            <person name="Buyck B."/>
            <person name="Bense V."/>
            <person name="Catcheside P."/>
            <person name="Chovatia M."/>
            <person name="Cooper J."/>
            <person name="Damon W."/>
            <person name="Desjardin D."/>
            <person name="Finy P."/>
            <person name="Geml J."/>
            <person name="Haridas S."/>
            <person name="Hughes K."/>
            <person name="Justo A."/>
            <person name="Karasinski D."/>
            <person name="Kautmanova I."/>
            <person name="Kiss B."/>
            <person name="Kocsube S."/>
            <person name="Kotiranta H."/>
            <person name="LaButti K.M."/>
            <person name="Lechner B.E."/>
            <person name="Liimatainen K."/>
            <person name="Lipzen A."/>
            <person name="Lukacs Z."/>
            <person name="Mihaltcheva S."/>
            <person name="Morgado L.N."/>
            <person name="Niskanen T."/>
            <person name="Noordeloos M.E."/>
            <person name="Ohm R.A."/>
            <person name="Ortiz-Santana B."/>
            <person name="Ovrebo C."/>
            <person name="Racz N."/>
            <person name="Riley R."/>
            <person name="Savchenko A."/>
            <person name="Shiryaev A."/>
            <person name="Soop K."/>
            <person name="Spirin V."/>
            <person name="Szebenyi C."/>
            <person name="Tomsovsky M."/>
            <person name="Tulloss R.E."/>
            <person name="Uehling J."/>
            <person name="Grigoriev I.V."/>
            <person name="Vagvolgyi C."/>
            <person name="Papp T."/>
            <person name="Martin F.M."/>
            <person name="Miettinen O."/>
            <person name="Hibbett D.S."/>
            <person name="Nagy L.G."/>
        </authorList>
    </citation>
    <scope>NUCLEOTIDE SEQUENCE [LARGE SCALE GENOMIC DNA]</scope>
    <source>
        <strain evidence="6 7">FP101781</strain>
    </source>
</reference>
<keyword evidence="3" id="KW-0732">Signal</keyword>
<evidence type="ECO:0000256" key="3">
    <source>
        <dbReference type="RuleBase" id="RU361235"/>
    </source>
</evidence>
<dbReference type="InterPro" id="IPR002018">
    <property type="entry name" value="CarbesteraseB"/>
</dbReference>
<dbReference type="AlphaFoldDB" id="A0A4Y7SSC2"/>
<feature type="chain" id="PRO_5021511020" description="Carboxylic ester hydrolase" evidence="3">
    <location>
        <begin position="23"/>
        <end position="510"/>
    </location>
</feature>
<feature type="signal peptide" evidence="3">
    <location>
        <begin position="1"/>
        <end position="22"/>
    </location>
</feature>
<evidence type="ECO:0000256" key="1">
    <source>
        <dbReference type="ARBA" id="ARBA00005964"/>
    </source>
</evidence>